<dbReference type="Pfam" id="PF20032">
    <property type="entry name" value="ADYC"/>
    <property type="match status" value="1"/>
</dbReference>
<name>A0A540WSY7_9BACT</name>
<dbReference type="Proteomes" id="UP000315369">
    <property type="component" value="Unassembled WGS sequence"/>
</dbReference>
<dbReference type="EMBL" id="VIFM01000184">
    <property type="protein sequence ID" value="TQF11514.1"/>
    <property type="molecule type" value="Genomic_DNA"/>
</dbReference>
<dbReference type="InterPro" id="IPR045426">
    <property type="entry name" value="ADYC"/>
</dbReference>
<dbReference type="OrthoDB" id="8066319at2"/>
<reference evidence="2 3" key="1">
    <citation type="submission" date="2019-06" db="EMBL/GenBank/DDBJ databases">
        <authorList>
            <person name="Livingstone P."/>
            <person name="Whitworth D."/>
        </authorList>
    </citation>
    <scope>NUCLEOTIDE SEQUENCE [LARGE SCALE GENOMIC DNA]</scope>
    <source>
        <strain evidence="2 3">AM401</strain>
    </source>
</reference>
<sequence>MVARRMVGAMVIACGLAGCGSAVDDREPETLGTQVAELSAPNGRNLNGRNLNGRNLNGSELGQMLVGVRFMGAARADLGALTRTWLDGSVLRGESHDGTVMSGMDFLGTHFVGELGSGDTVALRVDDIQPGTGASEDVWVYRVSYYSLADNTWKPACQAEDGSALGAIPVEGRWDYRQGVAGGGAKIEDTQAFTFACEGAAIAKCVRFGYRPWATTVMGRSLAPLHQACTRMVRADFCGDGTSYTVDGSWVNLYDASGVQQDSEGWSVEAEWDASGARCRTPTTRARERQVTCSSGTILPTCGLPTNFLLGTLLMSEIPAAATQGPVLLATPEPSAW</sequence>
<feature type="domain" description="ADYC" evidence="1">
    <location>
        <begin position="103"/>
        <end position="281"/>
    </location>
</feature>
<keyword evidence="3" id="KW-1185">Reference proteome</keyword>
<dbReference type="AlphaFoldDB" id="A0A540WSY7"/>
<dbReference type="PROSITE" id="PS51257">
    <property type="entry name" value="PROKAR_LIPOPROTEIN"/>
    <property type="match status" value="1"/>
</dbReference>
<protein>
    <recommendedName>
        <fullName evidence="1">ADYC domain-containing protein</fullName>
    </recommendedName>
</protein>
<accession>A0A540WSY7</accession>
<evidence type="ECO:0000313" key="3">
    <source>
        <dbReference type="Proteomes" id="UP000315369"/>
    </source>
</evidence>
<organism evidence="2 3">
    <name type="scientific">Myxococcus llanfairpwllgwyngyllgogerychwyrndrobwllllantysiliogogogochensis</name>
    <dbReference type="NCBI Taxonomy" id="2590453"/>
    <lineage>
        <taxon>Bacteria</taxon>
        <taxon>Pseudomonadati</taxon>
        <taxon>Myxococcota</taxon>
        <taxon>Myxococcia</taxon>
        <taxon>Myxococcales</taxon>
        <taxon>Cystobacterineae</taxon>
        <taxon>Myxococcaceae</taxon>
        <taxon>Myxococcus</taxon>
    </lineage>
</organism>
<gene>
    <name evidence="2" type="ORF">FJV41_33820</name>
</gene>
<proteinExistence type="predicted"/>
<evidence type="ECO:0000313" key="2">
    <source>
        <dbReference type="EMBL" id="TQF11514.1"/>
    </source>
</evidence>
<evidence type="ECO:0000259" key="1">
    <source>
        <dbReference type="Pfam" id="PF20032"/>
    </source>
</evidence>
<comment type="caution">
    <text evidence="2">The sequence shown here is derived from an EMBL/GenBank/DDBJ whole genome shotgun (WGS) entry which is preliminary data.</text>
</comment>
<dbReference type="RefSeq" id="WP_141646725.1">
    <property type="nucleotide sequence ID" value="NZ_VIFM01000184.1"/>
</dbReference>